<protein>
    <submittedName>
        <fullName evidence="1">Uncharacterized protein</fullName>
    </submittedName>
</protein>
<sequence>MCFNNRKSTYDTLTLHSFS</sequence>
<name>A0A0E9REX5_ANGAN</name>
<evidence type="ECO:0000313" key="1">
    <source>
        <dbReference type="EMBL" id="JAH26878.1"/>
    </source>
</evidence>
<accession>A0A0E9REX5</accession>
<proteinExistence type="predicted"/>
<reference evidence="1" key="2">
    <citation type="journal article" date="2015" name="Fish Shellfish Immunol.">
        <title>Early steps in the European eel (Anguilla anguilla)-Vibrio vulnificus interaction in the gills: Role of the RtxA13 toxin.</title>
        <authorList>
            <person name="Callol A."/>
            <person name="Pajuelo D."/>
            <person name="Ebbesson L."/>
            <person name="Teles M."/>
            <person name="MacKenzie S."/>
            <person name="Amaro C."/>
        </authorList>
    </citation>
    <scope>NUCLEOTIDE SEQUENCE</scope>
</reference>
<dbReference type="EMBL" id="GBXM01081699">
    <property type="protein sequence ID" value="JAH26878.1"/>
    <property type="molecule type" value="Transcribed_RNA"/>
</dbReference>
<dbReference type="AlphaFoldDB" id="A0A0E9REX5"/>
<reference evidence="1" key="1">
    <citation type="submission" date="2014-11" db="EMBL/GenBank/DDBJ databases">
        <authorList>
            <person name="Amaro Gonzalez C."/>
        </authorList>
    </citation>
    <scope>NUCLEOTIDE SEQUENCE</scope>
</reference>
<organism evidence="1">
    <name type="scientific">Anguilla anguilla</name>
    <name type="common">European freshwater eel</name>
    <name type="synonym">Muraena anguilla</name>
    <dbReference type="NCBI Taxonomy" id="7936"/>
    <lineage>
        <taxon>Eukaryota</taxon>
        <taxon>Metazoa</taxon>
        <taxon>Chordata</taxon>
        <taxon>Craniata</taxon>
        <taxon>Vertebrata</taxon>
        <taxon>Euteleostomi</taxon>
        <taxon>Actinopterygii</taxon>
        <taxon>Neopterygii</taxon>
        <taxon>Teleostei</taxon>
        <taxon>Anguilliformes</taxon>
        <taxon>Anguillidae</taxon>
        <taxon>Anguilla</taxon>
    </lineage>
</organism>